<dbReference type="Pfam" id="PF08245">
    <property type="entry name" value="Mur_ligase_M"/>
    <property type="match status" value="1"/>
</dbReference>
<comment type="pathway">
    <text evidence="2">Cell wall biogenesis; peptidoglycan biosynthesis.</text>
</comment>
<dbReference type="Pfam" id="PF02875">
    <property type="entry name" value="Mur_ligase_C"/>
    <property type="match status" value="1"/>
</dbReference>
<comment type="subcellular location">
    <subcellularLocation>
        <location evidence="2">Cytoplasm</location>
    </subcellularLocation>
</comment>
<dbReference type="PANTHER" id="PTHR23135:SF4">
    <property type="entry name" value="UDP-N-ACETYLMURAMOYL-L-ALANYL-D-GLUTAMATE--2,6-DIAMINOPIMELATE LIGASE MURE HOMOLOG, CHLOROPLASTIC"/>
    <property type="match status" value="1"/>
</dbReference>
<dbReference type="InterPro" id="IPR013221">
    <property type="entry name" value="Mur_ligase_cen"/>
</dbReference>
<dbReference type="PANTHER" id="PTHR23135">
    <property type="entry name" value="MUR LIGASE FAMILY MEMBER"/>
    <property type="match status" value="1"/>
</dbReference>
<feature type="domain" description="Mur ligase C-terminal" evidence="3">
    <location>
        <begin position="245"/>
        <end position="376"/>
    </location>
</feature>
<keyword evidence="2" id="KW-0131">Cell cycle</keyword>
<dbReference type="UniPathway" id="UPA00219"/>
<dbReference type="NCBIfam" id="TIGR01085">
    <property type="entry name" value="murE"/>
    <property type="match status" value="1"/>
</dbReference>
<feature type="domain" description="Mur ligase central" evidence="4">
    <location>
        <begin position="42"/>
        <end position="222"/>
    </location>
</feature>
<dbReference type="SUPFAM" id="SSF53244">
    <property type="entry name" value="MurD-like peptide ligases, peptide-binding domain"/>
    <property type="match status" value="1"/>
</dbReference>
<keyword evidence="2" id="KW-0961">Cell wall biogenesis/degradation</keyword>
<evidence type="ECO:0000259" key="4">
    <source>
        <dbReference type="Pfam" id="PF08245"/>
    </source>
</evidence>
<dbReference type="GO" id="GO:0008360">
    <property type="term" value="P:regulation of cell shape"/>
    <property type="evidence" value="ECO:0007669"/>
    <property type="project" value="UniProtKB-KW"/>
</dbReference>
<proteinExistence type="inferred from homology"/>
<dbReference type="InterPro" id="IPR036615">
    <property type="entry name" value="Mur_ligase_C_dom_sf"/>
</dbReference>
<evidence type="ECO:0000313" key="5">
    <source>
        <dbReference type="EMBL" id="KKR82982.1"/>
    </source>
</evidence>
<reference evidence="5 6" key="1">
    <citation type="journal article" date="2015" name="Nature">
        <title>rRNA introns, odd ribosomes, and small enigmatic genomes across a large radiation of phyla.</title>
        <authorList>
            <person name="Brown C.T."/>
            <person name="Hug L.A."/>
            <person name="Thomas B.C."/>
            <person name="Sharon I."/>
            <person name="Castelle C.J."/>
            <person name="Singh A."/>
            <person name="Wilkins M.J."/>
            <person name="Williams K.H."/>
            <person name="Banfield J.F."/>
        </authorList>
    </citation>
    <scope>NUCLEOTIDE SEQUENCE [LARGE SCALE GENOMIC DNA]</scope>
</reference>
<evidence type="ECO:0000256" key="2">
    <source>
        <dbReference type="RuleBase" id="RU004135"/>
    </source>
</evidence>
<dbReference type="GO" id="GO:0005737">
    <property type="term" value="C:cytoplasm"/>
    <property type="evidence" value="ECO:0007669"/>
    <property type="project" value="UniProtKB-SubCell"/>
</dbReference>
<dbReference type="AlphaFoldDB" id="A0A0G0X5Q9"/>
<dbReference type="GO" id="GO:0051301">
    <property type="term" value="P:cell division"/>
    <property type="evidence" value="ECO:0007669"/>
    <property type="project" value="UniProtKB-KW"/>
</dbReference>
<gene>
    <name evidence="5" type="ORF">UU29_C0008G0091</name>
</gene>
<keyword evidence="2" id="KW-0132">Cell division</keyword>
<dbReference type="GO" id="GO:0005524">
    <property type="term" value="F:ATP binding"/>
    <property type="evidence" value="ECO:0007669"/>
    <property type="project" value="InterPro"/>
</dbReference>
<dbReference type="Proteomes" id="UP000034601">
    <property type="component" value="Unassembled WGS sequence"/>
</dbReference>
<keyword evidence="2" id="KW-0133">Cell shape</keyword>
<dbReference type="Gene3D" id="3.90.190.20">
    <property type="entry name" value="Mur ligase, C-terminal domain"/>
    <property type="match status" value="1"/>
</dbReference>
<comment type="caution">
    <text evidence="5">The sequence shown here is derived from an EMBL/GenBank/DDBJ whole genome shotgun (WGS) entry which is preliminary data.</text>
</comment>
<dbReference type="Gene3D" id="3.40.1190.10">
    <property type="entry name" value="Mur-like, catalytic domain"/>
    <property type="match status" value="1"/>
</dbReference>
<protein>
    <submittedName>
        <fullName evidence="5">UDP-N-acetylmuramyl-tripeptide synthetase</fullName>
    </submittedName>
</protein>
<dbReference type="EMBL" id="LCAB01000008">
    <property type="protein sequence ID" value="KKR82982.1"/>
    <property type="molecule type" value="Genomic_DNA"/>
</dbReference>
<keyword evidence="2" id="KW-0573">Peptidoglycan synthesis</keyword>
<dbReference type="GO" id="GO:0009252">
    <property type="term" value="P:peptidoglycan biosynthetic process"/>
    <property type="evidence" value="ECO:0007669"/>
    <property type="project" value="UniProtKB-UniPathway"/>
</dbReference>
<organism evidence="5 6">
    <name type="scientific">Candidatus Daviesbacteria bacterium GW2011_GWA2_40_9</name>
    <dbReference type="NCBI Taxonomy" id="1618424"/>
    <lineage>
        <taxon>Bacteria</taxon>
        <taxon>Candidatus Daviesiibacteriota</taxon>
    </lineage>
</organism>
<dbReference type="GO" id="GO:0071555">
    <property type="term" value="P:cell wall organization"/>
    <property type="evidence" value="ECO:0007669"/>
    <property type="project" value="UniProtKB-KW"/>
</dbReference>
<dbReference type="InterPro" id="IPR004101">
    <property type="entry name" value="Mur_ligase_C"/>
</dbReference>
<dbReference type="SUPFAM" id="SSF53623">
    <property type="entry name" value="MurD-like peptide ligases, catalytic domain"/>
    <property type="match status" value="1"/>
</dbReference>
<name>A0A0G0X5Q9_9BACT</name>
<comment type="similarity">
    <text evidence="1">Belongs to the MurCDEF family. MurE subfamily.</text>
</comment>
<dbReference type="InterPro" id="IPR036565">
    <property type="entry name" value="Mur-like_cat_sf"/>
</dbReference>
<evidence type="ECO:0000256" key="1">
    <source>
        <dbReference type="ARBA" id="ARBA00005898"/>
    </source>
</evidence>
<sequence>MIRKIRKLIPHSLVNYAKHLPEAVLANIKYGFPGRRLKVIGVTGTDGKTTTVNMIYKILHDAGKKASMISTINAVIAGKSYDTGFHVTSPHSSVIQKYFQQALKHGDEFMVLEVTSHALDQFRVWGVPFEIGVITNITHEHLDYHKTFENYFRAKAKLIQNVKFAVLNADDVNFSRLSEETSGKVISFGMSNKADINTQKTPLKLRVPGDYNICNALASAAVGKIIGLDDQLIRKSLEGFSGLCGRMEEIKNRRGIRVFVDFAHTPNALENALQTLRPKTSGKLIAVFGCASQRDKLKRPLMGKISGKLADVTILTDEDPRFEDRNKIIEEIAQGAYQDGAENGKTLYKEPDRTKAIKLALSLTDKGDVVGIFGKGHEKSMNYHGVEKPWSDQEAVRRIIQKK</sequence>
<dbReference type="GO" id="GO:0016881">
    <property type="term" value="F:acid-amino acid ligase activity"/>
    <property type="evidence" value="ECO:0007669"/>
    <property type="project" value="InterPro"/>
</dbReference>
<evidence type="ECO:0000259" key="3">
    <source>
        <dbReference type="Pfam" id="PF02875"/>
    </source>
</evidence>
<accession>A0A0G0X5Q9</accession>
<dbReference type="InterPro" id="IPR005761">
    <property type="entry name" value="UDP-N-AcMur-Glu-dNH2Pim_ligase"/>
</dbReference>
<evidence type="ECO:0000313" key="6">
    <source>
        <dbReference type="Proteomes" id="UP000034601"/>
    </source>
</evidence>